<name>A0A3A8AS13_9HYPH</name>
<feature type="binding site" evidence="9">
    <location>
        <begin position="37"/>
        <end position="41"/>
    </location>
    <ligand>
        <name>substrate</name>
    </ligand>
</feature>
<feature type="binding site" evidence="9">
    <location>
        <position position="287"/>
    </location>
    <ligand>
        <name>K(+)</name>
        <dbReference type="ChEBI" id="CHEBI:29103"/>
    </ligand>
</feature>
<evidence type="ECO:0000256" key="1">
    <source>
        <dbReference type="ARBA" id="ARBA00022679"/>
    </source>
</evidence>
<dbReference type="SUPFAM" id="SSF53613">
    <property type="entry name" value="Ribokinase-like"/>
    <property type="match status" value="1"/>
</dbReference>
<evidence type="ECO:0000256" key="6">
    <source>
        <dbReference type="ARBA" id="ARBA00022842"/>
    </source>
</evidence>
<dbReference type="Pfam" id="PF00294">
    <property type="entry name" value="PfkB"/>
    <property type="match status" value="1"/>
</dbReference>
<sequence>MITIAGSINLDLVARVDHLPAPGETVSGVGYAEAPGGKGANQALAARRAGHEVRMAGCTGDDANADAALSLLDGASVDLSAVRRLAEEPTGVALILVDAETGENQIAVVPGANARVLEGTDDLILSAGNALLLQMEIPDTAVARALEAARAAGAVSYLNIAPFRPAAAELARHADVVIANETEFAALTGEIGLADDSIDAQMARLAAELKAAIVLTLGADGAFAATADGMARAASPAIEPVDTVGAGDTFCGYLAAARAEGKDWPEALDLACRAGALACLTEGAQPSIPDRARVDAFKA</sequence>
<evidence type="ECO:0000256" key="8">
    <source>
        <dbReference type="ARBA" id="ARBA00023277"/>
    </source>
</evidence>
<dbReference type="GO" id="GO:0046872">
    <property type="term" value="F:metal ion binding"/>
    <property type="evidence" value="ECO:0007669"/>
    <property type="project" value="UniProtKB-KW"/>
</dbReference>
<keyword evidence="3 9" id="KW-0547">Nucleotide-binding</keyword>
<feature type="binding site" evidence="9">
    <location>
        <begin position="9"/>
        <end position="11"/>
    </location>
    <ligand>
        <name>substrate</name>
    </ligand>
</feature>
<dbReference type="GO" id="GO:0005524">
    <property type="term" value="F:ATP binding"/>
    <property type="evidence" value="ECO:0007669"/>
    <property type="project" value="UniProtKB-UniRule"/>
</dbReference>
<feature type="active site" description="Proton acceptor" evidence="9">
    <location>
        <position position="248"/>
    </location>
</feature>
<feature type="binding site" evidence="9">
    <location>
        <begin position="216"/>
        <end position="221"/>
    </location>
    <ligand>
        <name>ATP</name>
        <dbReference type="ChEBI" id="CHEBI:30616"/>
    </ligand>
</feature>
<dbReference type="Gene3D" id="3.40.1190.20">
    <property type="match status" value="1"/>
</dbReference>
<feature type="binding site" evidence="9">
    <location>
        <begin position="247"/>
        <end position="248"/>
    </location>
    <ligand>
        <name>ATP</name>
        <dbReference type="ChEBI" id="CHEBI:30616"/>
    </ligand>
</feature>
<comment type="cofactor">
    <cofactor evidence="9">
        <name>Mg(2+)</name>
        <dbReference type="ChEBI" id="CHEBI:18420"/>
    </cofactor>
    <text evidence="9">Requires a divalent cation, most likely magnesium in vivo, as an electrophilic catalyst to aid phosphoryl group transfer. It is the chelate of the metal and the nucleotide that is the actual substrate.</text>
</comment>
<dbReference type="GO" id="GO:0005829">
    <property type="term" value="C:cytosol"/>
    <property type="evidence" value="ECO:0007669"/>
    <property type="project" value="TreeGrafter"/>
</dbReference>
<dbReference type="GO" id="GO:0019303">
    <property type="term" value="P:D-ribose catabolic process"/>
    <property type="evidence" value="ECO:0007669"/>
    <property type="project" value="UniProtKB-UniRule"/>
</dbReference>
<dbReference type="PANTHER" id="PTHR10584">
    <property type="entry name" value="SUGAR KINASE"/>
    <property type="match status" value="1"/>
</dbReference>
<evidence type="ECO:0000313" key="12">
    <source>
        <dbReference type="Proteomes" id="UP000246132"/>
    </source>
</evidence>
<keyword evidence="8 9" id="KW-0119">Carbohydrate metabolism</keyword>
<feature type="binding site" evidence="9">
    <location>
        <position position="244"/>
    </location>
    <ligand>
        <name>K(+)</name>
        <dbReference type="ChEBI" id="CHEBI:29103"/>
    </ligand>
</feature>
<dbReference type="OrthoDB" id="9775849at2"/>
<dbReference type="GO" id="GO:0004747">
    <property type="term" value="F:ribokinase activity"/>
    <property type="evidence" value="ECO:0007669"/>
    <property type="project" value="UniProtKB-UniRule"/>
</dbReference>
<keyword evidence="1 9" id="KW-0808">Transferase</keyword>
<dbReference type="InterPro" id="IPR011611">
    <property type="entry name" value="PfkB_dom"/>
</dbReference>
<comment type="catalytic activity">
    <reaction evidence="9">
        <text>D-ribose + ATP = D-ribose 5-phosphate + ADP + H(+)</text>
        <dbReference type="Rhea" id="RHEA:13697"/>
        <dbReference type="ChEBI" id="CHEBI:15378"/>
        <dbReference type="ChEBI" id="CHEBI:30616"/>
        <dbReference type="ChEBI" id="CHEBI:47013"/>
        <dbReference type="ChEBI" id="CHEBI:78346"/>
        <dbReference type="ChEBI" id="CHEBI:456216"/>
        <dbReference type="EC" id="2.7.1.15"/>
    </reaction>
</comment>
<keyword evidence="5 9" id="KW-0067">ATP-binding</keyword>
<evidence type="ECO:0000259" key="10">
    <source>
        <dbReference type="Pfam" id="PF00294"/>
    </source>
</evidence>
<evidence type="ECO:0000256" key="9">
    <source>
        <dbReference type="HAMAP-Rule" id="MF_01987"/>
    </source>
</evidence>
<comment type="activity regulation">
    <text evidence="9">Activated by a monovalent cation that binds near, but not in, the active site. The most likely occupant of the site in vivo is potassium. Ion binding induces a conformational change that may alter substrate affinity.</text>
</comment>
<dbReference type="RefSeq" id="WP_109766764.1">
    <property type="nucleotide sequence ID" value="NZ_CP159474.1"/>
</dbReference>
<proteinExistence type="inferred from homology"/>
<comment type="similarity">
    <text evidence="9">Belongs to the carbohydrate kinase PfkB family. Ribokinase subfamily.</text>
</comment>
<keyword evidence="6 9" id="KW-0460">Magnesium</keyword>
<dbReference type="PANTHER" id="PTHR10584:SF166">
    <property type="entry name" value="RIBOKINASE"/>
    <property type="match status" value="1"/>
</dbReference>
<keyword evidence="2 9" id="KW-0479">Metal-binding</keyword>
<comment type="caution">
    <text evidence="9">Lacks conserved residue(s) required for the propagation of feature annotation.</text>
</comment>
<dbReference type="PRINTS" id="PR00990">
    <property type="entry name" value="RIBOKINASE"/>
</dbReference>
<feature type="binding site" evidence="9">
    <location>
        <position position="278"/>
    </location>
    <ligand>
        <name>K(+)</name>
        <dbReference type="ChEBI" id="CHEBI:29103"/>
    </ligand>
</feature>
<comment type="subcellular location">
    <subcellularLocation>
        <location evidence="9">Cytoplasm</location>
    </subcellularLocation>
</comment>
<evidence type="ECO:0000256" key="4">
    <source>
        <dbReference type="ARBA" id="ARBA00022777"/>
    </source>
</evidence>
<evidence type="ECO:0000313" key="11">
    <source>
        <dbReference type="EMBL" id="RKF08593.1"/>
    </source>
</evidence>
<dbReference type="InterPro" id="IPR029056">
    <property type="entry name" value="Ribokinase-like"/>
</dbReference>
<gene>
    <name evidence="9" type="primary">rbsK</name>
    <name evidence="11" type="ORF">DEM25_000980</name>
</gene>
<dbReference type="UniPathway" id="UPA00916">
    <property type="reaction ID" value="UER00889"/>
</dbReference>
<dbReference type="Proteomes" id="UP000246132">
    <property type="component" value="Unassembled WGS sequence"/>
</dbReference>
<keyword evidence="4 9" id="KW-0418">Kinase</keyword>
<feature type="binding site" evidence="9">
    <location>
        <position position="242"/>
    </location>
    <ligand>
        <name>K(+)</name>
        <dbReference type="ChEBI" id="CHEBI:29103"/>
    </ligand>
</feature>
<dbReference type="HAMAP" id="MF_01987">
    <property type="entry name" value="Ribokinase"/>
    <property type="match status" value="1"/>
</dbReference>
<comment type="subunit">
    <text evidence="9">Homodimer.</text>
</comment>
<dbReference type="InterPro" id="IPR002139">
    <property type="entry name" value="Ribo/fructo_kinase"/>
</dbReference>
<evidence type="ECO:0000256" key="2">
    <source>
        <dbReference type="ARBA" id="ARBA00022723"/>
    </source>
</evidence>
<accession>A0A3A8AS13</accession>
<keyword evidence="9" id="KW-0963">Cytoplasm</keyword>
<feature type="binding site" evidence="9">
    <location>
        <position position="248"/>
    </location>
    <ligand>
        <name>substrate</name>
    </ligand>
</feature>
<keyword evidence="7 9" id="KW-0630">Potassium</keyword>
<organism evidence="11 12">
    <name type="scientific">Oceaniradius stylonematis</name>
    <dbReference type="NCBI Taxonomy" id="2184161"/>
    <lineage>
        <taxon>Bacteria</taxon>
        <taxon>Pseudomonadati</taxon>
        <taxon>Pseudomonadota</taxon>
        <taxon>Alphaproteobacteria</taxon>
        <taxon>Hyphomicrobiales</taxon>
        <taxon>Ahrensiaceae</taxon>
        <taxon>Oceaniradius</taxon>
    </lineage>
</organism>
<feature type="binding site" evidence="9">
    <location>
        <position position="281"/>
    </location>
    <ligand>
        <name>K(+)</name>
        <dbReference type="ChEBI" id="CHEBI:29103"/>
    </ligand>
</feature>
<feature type="binding site" evidence="9">
    <location>
        <position position="180"/>
    </location>
    <ligand>
        <name>ATP</name>
        <dbReference type="ChEBI" id="CHEBI:30616"/>
    </ligand>
</feature>
<dbReference type="EMBL" id="QFWV02000001">
    <property type="protein sequence ID" value="RKF08593.1"/>
    <property type="molecule type" value="Genomic_DNA"/>
</dbReference>
<comment type="caution">
    <text evidence="11">The sequence shown here is derived from an EMBL/GenBank/DDBJ whole genome shotgun (WGS) entry which is preliminary data.</text>
</comment>
<dbReference type="InterPro" id="IPR011877">
    <property type="entry name" value="Ribokinase"/>
</dbReference>
<feature type="binding site" evidence="9">
    <location>
        <position position="136"/>
    </location>
    <ligand>
        <name>substrate</name>
    </ligand>
</feature>
<dbReference type="AlphaFoldDB" id="A0A3A8AS13"/>
<dbReference type="CDD" id="cd01174">
    <property type="entry name" value="ribokinase"/>
    <property type="match status" value="1"/>
</dbReference>
<reference evidence="11 12" key="1">
    <citation type="journal article" date="2018" name="Int. J. Syst. Bacteriol.">
        <title>Oceaniradius stylonemae gen. nov., sp. nov., isolated from a red alga, Stylonema cornu-cervi.</title>
        <authorList>
            <person name="Jeong S."/>
        </authorList>
    </citation>
    <scope>NUCLEOTIDE SEQUENCE [LARGE SCALE GENOMIC DNA]</scope>
    <source>
        <strain evidence="11 12">StC1</strain>
    </source>
</reference>
<comment type="function">
    <text evidence="9">Catalyzes the phosphorylation of ribose at O-5 in a reaction requiring ATP and magnesium. The resulting D-ribose-5-phosphate can then be used either for sythesis of nucleotides, histidine, and tryptophan, or as a component of the pentose phosphate pathway.</text>
</comment>
<feature type="domain" description="Carbohydrate kinase PfkB" evidence="10">
    <location>
        <begin position="3"/>
        <end position="290"/>
    </location>
</feature>
<evidence type="ECO:0000256" key="7">
    <source>
        <dbReference type="ARBA" id="ARBA00022958"/>
    </source>
</evidence>
<comment type="pathway">
    <text evidence="9">Carbohydrate metabolism; D-ribose degradation; D-ribose 5-phosphate from beta-D-ribopyranose: step 2/2.</text>
</comment>
<keyword evidence="12" id="KW-1185">Reference proteome</keyword>
<evidence type="ECO:0000256" key="3">
    <source>
        <dbReference type="ARBA" id="ARBA00022741"/>
    </source>
</evidence>
<feature type="binding site" evidence="9">
    <location>
        <position position="283"/>
    </location>
    <ligand>
        <name>K(+)</name>
        <dbReference type="ChEBI" id="CHEBI:29103"/>
    </ligand>
</feature>
<dbReference type="EC" id="2.7.1.15" evidence="9"/>
<evidence type="ECO:0000256" key="5">
    <source>
        <dbReference type="ARBA" id="ARBA00022840"/>
    </source>
</evidence>
<protein>
    <recommendedName>
        <fullName evidence="9">Ribokinase</fullName>
        <shortName evidence="9">RK</shortName>
        <ecNumber evidence="9">2.7.1.15</ecNumber>
    </recommendedName>
</protein>